<keyword evidence="3" id="KW-1185">Reference proteome</keyword>
<organism evidence="2 3">
    <name type="scientific">Jaapia argillacea MUCL 33604</name>
    <dbReference type="NCBI Taxonomy" id="933084"/>
    <lineage>
        <taxon>Eukaryota</taxon>
        <taxon>Fungi</taxon>
        <taxon>Dikarya</taxon>
        <taxon>Basidiomycota</taxon>
        <taxon>Agaricomycotina</taxon>
        <taxon>Agaricomycetes</taxon>
        <taxon>Agaricomycetidae</taxon>
        <taxon>Jaapiales</taxon>
        <taxon>Jaapiaceae</taxon>
        <taxon>Jaapia</taxon>
    </lineage>
</organism>
<feature type="compositionally biased region" description="Polar residues" evidence="1">
    <location>
        <begin position="227"/>
        <end position="238"/>
    </location>
</feature>
<feature type="compositionally biased region" description="Low complexity" evidence="1">
    <location>
        <begin position="208"/>
        <end position="219"/>
    </location>
</feature>
<evidence type="ECO:0000313" key="2">
    <source>
        <dbReference type="EMBL" id="KDQ62287.1"/>
    </source>
</evidence>
<evidence type="ECO:0000313" key="3">
    <source>
        <dbReference type="Proteomes" id="UP000027265"/>
    </source>
</evidence>
<sequence>MDRASSASNSRPSSSATNPQTASALDPSISLDGHPPIQPESTFEEITGSLRWEAYMQSWRTIFSTSHCCPEGLKPPKRRILFTLLTGTPSEEWNSLSKEAKEEWKRAEGEASNIFQRIFYPLASGPVPATTLQGETAHPSTLGASIKWMGPSSRRSGGGRRRDSQVTFQEVATPTTYSGKHQLVSRAGGISDPGLKFVNVSQDYGAQSTISPSSSRSVSTPLDYRSPSDNHASTSRLSESPAPLRLPSDYSSPQPTSPAPPLLYSPVHAIVSLEHRTEASSPTQDASLSETGSNVGPPLPGTLESLYTFLRIPTIEEDGTVTSPTNPSQT</sequence>
<dbReference type="EMBL" id="KL197711">
    <property type="protein sequence ID" value="KDQ62287.1"/>
    <property type="molecule type" value="Genomic_DNA"/>
</dbReference>
<dbReference type="Proteomes" id="UP000027265">
    <property type="component" value="Unassembled WGS sequence"/>
</dbReference>
<feature type="region of interest" description="Disordered" evidence="1">
    <location>
        <begin position="135"/>
        <end position="192"/>
    </location>
</feature>
<feature type="region of interest" description="Disordered" evidence="1">
    <location>
        <begin position="276"/>
        <end position="302"/>
    </location>
</feature>
<feature type="compositionally biased region" description="Polar residues" evidence="1">
    <location>
        <begin position="279"/>
        <end position="294"/>
    </location>
</feature>
<feature type="region of interest" description="Disordered" evidence="1">
    <location>
        <begin position="206"/>
        <end position="263"/>
    </location>
</feature>
<reference evidence="3" key="1">
    <citation type="journal article" date="2014" name="Proc. Natl. Acad. Sci. U.S.A.">
        <title>Extensive sampling of basidiomycete genomes demonstrates inadequacy of the white-rot/brown-rot paradigm for wood decay fungi.</title>
        <authorList>
            <person name="Riley R."/>
            <person name="Salamov A.A."/>
            <person name="Brown D.W."/>
            <person name="Nagy L.G."/>
            <person name="Floudas D."/>
            <person name="Held B.W."/>
            <person name="Levasseur A."/>
            <person name="Lombard V."/>
            <person name="Morin E."/>
            <person name="Otillar R."/>
            <person name="Lindquist E.A."/>
            <person name="Sun H."/>
            <person name="LaButti K.M."/>
            <person name="Schmutz J."/>
            <person name="Jabbour D."/>
            <person name="Luo H."/>
            <person name="Baker S.E."/>
            <person name="Pisabarro A.G."/>
            <person name="Walton J.D."/>
            <person name="Blanchette R.A."/>
            <person name="Henrissat B."/>
            <person name="Martin F."/>
            <person name="Cullen D."/>
            <person name="Hibbett D.S."/>
            <person name="Grigoriev I.V."/>
        </authorList>
    </citation>
    <scope>NUCLEOTIDE SEQUENCE [LARGE SCALE GENOMIC DNA]</scope>
    <source>
        <strain evidence="3">MUCL 33604</strain>
    </source>
</reference>
<protein>
    <submittedName>
        <fullName evidence="2">Uncharacterized protein</fullName>
    </submittedName>
</protein>
<evidence type="ECO:0000256" key="1">
    <source>
        <dbReference type="SAM" id="MobiDB-lite"/>
    </source>
</evidence>
<feature type="compositionally biased region" description="Low complexity" evidence="1">
    <location>
        <begin position="1"/>
        <end position="19"/>
    </location>
</feature>
<accession>A0A067QFJ4</accession>
<name>A0A067QFJ4_9AGAM</name>
<feature type="region of interest" description="Disordered" evidence="1">
    <location>
        <begin position="1"/>
        <end position="39"/>
    </location>
</feature>
<proteinExistence type="predicted"/>
<dbReference type="HOGENOM" id="CLU_842150_0_0_1"/>
<feature type="compositionally biased region" description="Polar residues" evidence="1">
    <location>
        <begin position="165"/>
        <end position="179"/>
    </location>
</feature>
<dbReference type="AlphaFoldDB" id="A0A067QFJ4"/>
<dbReference type="InParanoid" id="A0A067QFJ4"/>
<gene>
    <name evidence="2" type="ORF">JAAARDRAFT_30182</name>
</gene>